<evidence type="ECO:0000256" key="4">
    <source>
        <dbReference type="ARBA" id="ARBA00012313"/>
    </source>
</evidence>
<evidence type="ECO:0000256" key="3">
    <source>
        <dbReference type="ARBA" id="ARBA00006873"/>
    </source>
</evidence>
<proteinExistence type="inferred from homology"/>
<keyword evidence="12" id="KW-0325">Glycoprotein</keyword>
<dbReference type="InterPro" id="IPR002016">
    <property type="entry name" value="Haem_peroxidase"/>
</dbReference>
<evidence type="ECO:0000256" key="12">
    <source>
        <dbReference type="ARBA" id="ARBA00023180"/>
    </source>
</evidence>
<evidence type="ECO:0000313" key="18">
    <source>
        <dbReference type="EMBL" id="TKS18731.1"/>
    </source>
</evidence>
<dbReference type="PROSITE" id="PS00435">
    <property type="entry name" value="PEROXIDASE_1"/>
    <property type="match status" value="1"/>
</dbReference>
<organism evidence="18">
    <name type="scientific">Populus alba</name>
    <name type="common">White poplar</name>
    <dbReference type="NCBI Taxonomy" id="43335"/>
    <lineage>
        <taxon>Eukaryota</taxon>
        <taxon>Viridiplantae</taxon>
        <taxon>Streptophyta</taxon>
        <taxon>Embryophyta</taxon>
        <taxon>Tracheophyta</taxon>
        <taxon>Spermatophyta</taxon>
        <taxon>Magnoliopsida</taxon>
        <taxon>eudicotyledons</taxon>
        <taxon>Gunneridae</taxon>
        <taxon>Pentapetalae</taxon>
        <taxon>rosids</taxon>
        <taxon>fabids</taxon>
        <taxon>Malpighiales</taxon>
        <taxon>Salicaceae</taxon>
        <taxon>Saliceae</taxon>
        <taxon>Populus</taxon>
    </lineage>
</organism>
<feature type="domain" description="Plant heme peroxidase family profile" evidence="17">
    <location>
        <begin position="54"/>
        <end position="238"/>
    </location>
</feature>
<dbReference type="PANTHER" id="PTHR31517:SF48">
    <property type="entry name" value="PEROXIDASE 16-RELATED"/>
    <property type="match status" value="1"/>
</dbReference>
<dbReference type="GO" id="GO:0046872">
    <property type="term" value="F:metal ion binding"/>
    <property type="evidence" value="ECO:0007669"/>
    <property type="project" value="UniProtKB-KW"/>
</dbReference>
<feature type="signal peptide" evidence="16">
    <location>
        <begin position="1"/>
        <end position="28"/>
    </location>
</feature>
<evidence type="ECO:0000256" key="9">
    <source>
        <dbReference type="ARBA" id="ARBA00023002"/>
    </source>
</evidence>
<feature type="binding site" evidence="13">
    <location>
        <position position="112"/>
    </location>
    <ligand>
        <name>substrate</name>
    </ligand>
</feature>
<accession>A0A4U5R5G5</accession>
<evidence type="ECO:0000256" key="10">
    <source>
        <dbReference type="ARBA" id="ARBA00023004"/>
    </source>
</evidence>
<feature type="binding site" evidence="14">
    <location>
        <position position="196"/>
    </location>
    <ligand>
        <name>Ca(2+)</name>
        <dbReference type="ChEBI" id="CHEBI:29108"/>
        <label>2</label>
    </ligand>
</feature>
<feature type="disulfide bond" evidence="15">
    <location>
        <begin position="149"/>
        <end position="176"/>
    </location>
</feature>
<dbReference type="InterPro" id="IPR000823">
    <property type="entry name" value="Peroxidase_pln"/>
</dbReference>
<evidence type="ECO:0000256" key="15">
    <source>
        <dbReference type="PIRSR" id="PIRSR600823-5"/>
    </source>
</evidence>
<reference evidence="18" key="1">
    <citation type="submission" date="2018-10" db="EMBL/GenBank/DDBJ databases">
        <title>Population genomic analysis revealed the cold adaptation of white poplar.</title>
        <authorList>
            <person name="Liu Y.-J."/>
        </authorList>
    </citation>
    <scope>NUCLEOTIDE SEQUENCE [LARGE SCALE GENOMIC DNA]</scope>
    <source>
        <strain evidence="18">PAL-ZL1</strain>
    </source>
</reference>
<feature type="binding site" evidence="14">
    <location>
        <position position="143"/>
    </location>
    <ligand>
        <name>Ca(2+)</name>
        <dbReference type="ChEBI" id="CHEBI:29108"/>
        <label>2</label>
    </ligand>
</feature>
<comment type="caution">
    <text evidence="18">The sequence shown here is derived from an EMBL/GenBank/DDBJ whole genome shotgun (WGS) entry which is preliminary data.</text>
</comment>
<comment type="cofactor">
    <cofactor evidence="14">
        <name>Ca(2+)</name>
        <dbReference type="ChEBI" id="CHEBI:29108"/>
    </cofactor>
    <text evidence="14">Binds 2 calcium ions per subunit.</text>
</comment>
<dbReference type="GO" id="GO:0006979">
    <property type="term" value="P:response to oxidative stress"/>
    <property type="evidence" value="ECO:0007669"/>
    <property type="project" value="InterPro"/>
</dbReference>
<evidence type="ECO:0000259" key="17">
    <source>
        <dbReference type="PROSITE" id="PS50873"/>
    </source>
</evidence>
<sequence length="238" mass="26100">MASAAKSFTPLLLISSLLIASWFCATEAKSTVPVVQGLSWTFYQSSCPKVESIVRKQLEKVFKKEIGQAAGLLRLHFHDCFVQSGGPDYDVPLGRRDGLNFATRNATLDNLPPPFANADTILSSLAAKTFDPTDVVALSGGHTIGISHCSSFTDRLYPTQDPTMDKTFANNLKGICPASDSNSTTVLDIRSPNNFDNKYYVDLMNRQGLFTSDQDLYTNKKTRGIVTSFAANQSLWLQ</sequence>
<dbReference type="EC" id="1.11.1.7" evidence="4"/>
<dbReference type="InterPro" id="IPR010255">
    <property type="entry name" value="Haem_peroxidase_sf"/>
</dbReference>
<keyword evidence="9" id="KW-0560">Oxidoreductase</keyword>
<comment type="similarity">
    <text evidence="3">Belongs to the peroxidase family. Ascorbate peroxidase subfamily.</text>
</comment>
<feature type="binding site" evidence="14">
    <location>
        <position position="188"/>
    </location>
    <ligand>
        <name>Ca(2+)</name>
        <dbReference type="ChEBI" id="CHEBI:29108"/>
        <label>2</label>
    </ligand>
</feature>
<evidence type="ECO:0000256" key="6">
    <source>
        <dbReference type="ARBA" id="ARBA00022617"/>
    </source>
</evidence>
<keyword evidence="16" id="KW-0732">Signal</keyword>
<evidence type="ECO:0000256" key="11">
    <source>
        <dbReference type="ARBA" id="ARBA00023157"/>
    </source>
</evidence>
<dbReference type="GO" id="GO:0140825">
    <property type="term" value="F:lactoperoxidase activity"/>
    <property type="evidence" value="ECO:0007669"/>
    <property type="project" value="UniProtKB-EC"/>
</dbReference>
<evidence type="ECO:0000256" key="2">
    <source>
        <dbReference type="ARBA" id="ARBA00002322"/>
    </source>
</evidence>
<evidence type="ECO:0000256" key="16">
    <source>
        <dbReference type="SAM" id="SignalP"/>
    </source>
</evidence>
<dbReference type="SUPFAM" id="SSF48113">
    <property type="entry name" value="Heme-dependent peroxidases"/>
    <property type="match status" value="1"/>
</dbReference>
<comment type="catalytic activity">
    <reaction evidence="1">
        <text>2 a phenolic donor + H2O2 = 2 a phenolic radical donor + 2 H2O</text>
        <dbReference type="Rhea" id="RHEA:56136"/>
        <dbReference type="ChEBI" id="CHEBI:15377"/>
        <dbReference type="ChEBI" id="CHEBI:16240"/>
        <dbReference type="ChEBI" id="CHEBI:139520"/>
        <dbReference type="ChEBI" id="CHEBI:139521"/>
        <dbReference type="EC" id="1.11.1.7"/>
    </reaction>
</comment>
<evidence type="ECO:0000256" key="13">
    <source>
        <dbReference type="PIRSR" id="PIRSR600823-2"/>
    </source>
</evidence>
<keyword evidence="10 14" id="KW-0408">Iron</keyword>
<protein>
    <recommendedName>
        <fullName evidence="4">peroxidase</fullName>
        <ecNumber evidence="4">1.11.1.7</ecNumber>
    </recommendedName>
</protein>
<keyword evidence="8 14" id="KW-0106">Calcium</keyword>
<evidence type="ECO:0000256" key="5">
    <source>
        <dbReference type="ARBA" id="ARBA00022559"/>
    </source>
</evidence>
<dbReference type="STRING" id="43335.A0A4U5R5G5"/>
<dbReference type="PROSITE" id="PS00436">
    <property type="entry name" value="PEROXIDASE_2"/>
    <property type="match status" value="1"/>
</dbReference>
<dbReference type="InterPro" id="IPR019793">
    <property type="entry name" value="Peroxidases_heam-ligand_BS"/>
</dbReference>
<dbReference type="Pfam" id="PF00141">
    <property type="entry name" value="peroxidase"/>
    <property type="match status" value="1"/>
</dbReference>
<keyword evidence="6" id="KW-0349">Heme</keyword>
<feature type="binding site" description="axial binding residue" evidence="14">
    <location>
        <position position="142"/>
    </location>
    <ligand>
        <name>heme b</name>
        <dbReference type="ChEBI" id="CHEBI:60344"/>
    </ligand>
    <ligandPart>
        <name>Fe</name>
        <dbReference type="ChEBI" id="CHEBI:18248"/>
    </ligandPart>
</feature>
<comment type="cofactor">
    <cofactor evidence="14">
        <name>heme b</name>
        <dbReference type="ChEBI" id="CHEBI:60344"/>
    </cofactor>
    <text evidence="14">Binds 1 heme b (iron(II)-protoporphyrin IX) group per subunit.</text>
</comment>
<evidence type="ECO:0000256" key="1">
    <source>
        <dbReference type="ARBA" id="ARBA00000189"/>
    </source>
</evidence>
<dbReference type="InterPro" id="IPR019794">
    <property type="entry name" value="Peroxidases_AS"/>
</dbReference>
<keyword evidence="11 15" id="KW-1015">Disulfide bond</keyword>
<dbReference type="PRINTS" id="PR00461">
    <property type="entry name" value="PLPEROXIDASE"/>
</dbReference>
<gene>
    <name evidence="18" type="ORF">D5086_0000004000</name>
</gene>
<dbReference type="Gene3D" id="1.10.420.10">
    <property type="entry name" value="Peroxidase, domain 2"/>
    <property type="match status" value="1"/>
</dbReference>
<comment type="function">
    <text evidence="2">Removal of H(2)O(2), oxidation of toxic reductants, biosynthesis and degradation of lignin, suberization, auxin catabolism, response to environmental stresses such as wounding, pathogen attack and oxidative stress. These functions might be dependent on each isozyme/isoform in each plant tissue.</text>
</comment>
<dbReference type="PROSITE" id="PS50873">
    <property type="entry name" value="PEROXIDASE_4"/>
    <property type="match status" value="1"/>
</dbReference>
<dbReference type="PRINTS" id="PR00458">
    <property type="entry name" value="PEROXIDASE"/>
</dbReference>
<dbReference type="GO" id="GO:0020037">
    <property type="term" value="F:heme binding"/>
    <property type="evidence" value="ECO:0007669"/>
    <property type="project" value="InterPro"/>
</dbReference>
<dbReference type="AlphaFoldDB" id="A0A4U5R5G5"/>
<keyword evidence="5" id="KW-0575">Peroxidase</keyword>
<dbReference type="Gene3D" id="1.10.520.10">
    <property type="match status" value="2"/>
</dbReference>
<dbReference type="FunFam" id="1.10.420.10:FF:000006">
    <property type="entry name" value="Peroxidase"/>
    <property type="match status" value="1"/>
</dbReference>
<feature type="chain" id="PRO_5020436426" description="peroxidase" evidence="16">
    <location>
        <begin position="29"/>
        <end position="238"/>
    </location>
</feature>
<keyword evidence="7 14" id="KW-0479">Metal-binding</keyword>
<evidence type="ECO:0000256" key="14">
    <source>
        <dbReference type="PIRSR" id="PIRSR600823-3"/>
    </source>
</evidence>
<name>A0A4U5R5G5_POPAL</name>
<dbReference type="PANTHER" id="PTHR31517">
    <property type="match status" value="1"/>
</dbReference>
<evidence type="ECO:0000256" key="7">
    <source>
        <dbReference type="ARBA" id="ARBA00022723"/>
    </source>
</evidence>
<dbReference type="EMBL" id="RCHU01000001">
    <property type="protein sequence ID" value="TKS18731.1"/>
    <property type="molecule type" value="Genomic_DNA"/>
</dbReference>
<evidence type="ECO:0000256" key="8">
    <source>
        <dbReference type="ARBA" id="ARBA00022837"/>
    </source>
</evidence>